<dbReference type="EMBL" id="FO704551">
    <property type="protein sequence ID" value="CDG22137.1"/>
    <property type="molecule type" value="Genomic_DNA"/>
</dbReference>
<protein>
    <submittedName>
        <fullName evidence="1">Uncharacterized protein</fullName>
    </submittedName>
</protein>
<evidence type="ECO:0000313" key="2">
    <source>
        <dbReference type="Proteomes" id="UP000032735"/>
    </source>
</evidence>
<dbReference type="Proteomes" id="UP000032735">
    <property type="component" value="Chromosome"/>
</dbReference>
<keyword evidence="2" id="KW-1185">Reference proteome</keyword>
<sequence>MFAHLTRKMRGLASNGLFYQQRNHIKNIKFMKMIIHHYDLMNEAFSTDRK</sequence>
<accession>A0A068R4E5</accession>
<name>A0A068R4E5_9GAMM</name>
<dbReference type="HOGENOM" id="CLU_3124312_0_0_6"/>
<gene>
    <name evidence="1" type="ORF">XPG1_2485</name>
</gene>
<reference evidence="1 2" key="1">
    <citation type="submission" date="2013-07" db="EMBL/GenBank/DDBJ databases">
        <authorList>
            <person name="Genoscope - CEA"/>
        </authorList>
    </citation>
    <scope>NUCLEOTIDE SEQUENCE [LARGE SCALE GENOMIC DNA]</scope>
    <source>
        <strain evidence="1 2">G6</strain>
    </source>
</reference>
<proteinExistence type="predicted"/>
<evidence type="ECO:0000313" key="1">
    <source>
        <dbReference type="EMBL" id="CDG22137.1"/>
    </source>
</evidence>
<organism evidence="1 2">
    <name type="scientific">Xenorhabdus poinarii G6</name>
    <dbReference type="NCBI Taxonomy" id="1354304"/>
    <lineage>
        <taxon>Bacteria</taxon>
        <taxon>Pseudomonadati</taxon>
        <taxon>Pseudomonadota</taxon>
        <taxon>Gammaproteobacteria</taxon>
        <taxon>Enterobacterales</taxon>
        <taxon>Morganellaceae</taxon>
        <taxon>Xenorhabdus</taxon>
    </lineage>
</organism>
<dbReference type="KEGG" id="xpo:XPG1_2485"/>
<dbReference type="AlphaFoldDB" id="A0A068R4E5"/>